<keyword evidence="1" id="KW-0269">Exonuclease</keyword>
<name>T1APY1_9ZZZZ</name>
<feature type="non-terminal residue" evidence="1">
    <location>
        <position position="1"/>
    </location>
</feature>
<dbReference type="InterPro" id="IPR027417">
    <property type="entry name" value="P-loop_NTPase"/>
</dbReference>
<dbReference type="AlphaFoldDB" id="T1APY1"/>
<dbReference type="GO" id="GO:0004527">
    <property type="term" value="F:exonuclease activity"/>
    <property type="evidence" value="ECO:0007669"/>
    <property type="project" value="UniProtKB-KW"/>
</dbReference>
<dbReference type="SUPFAM" id="SSF52540">
    <property type="entry name" value="P-loop containing nucleoside triphosphate hydrolases"/>
    <property type="match status" value="1"/>
</dbReference>
<reference evidence="1" key="1">
    <citation type="submission" date="2013-08" db="EMBL/GenBank/DDBJ databases">
        <authorList>
            <person name="Mendez C."/>
            <person name="Richter M."/>
            <person name="Ferrer M."/>
            <person name="Sanchez J."/>
        </authorList>
    </citation>
    <scope>NUCLEOTIDE SEQUENCE</scope>
</reference>
<dbReference type="EMBL" id="AUZY01004556">
    <property type="protein sequence ID" value="EQD62641.1"/>
    <property type="molecule type" value="Genomic_DNA"/>
</dbReference>
<comment type="caution">
    <text evidence="1">The sequence shown here is derived from an EMBL/GenBank/DDBJ whole genome shotgun (WGS) entry which is preliminary data.</text>
</comment>
<keyword evidence="1" id="KW-0378">Hydrolase</keyword>
<evidence type="ECO:0000313" key="1">
    <source>
        <dbReference type="EMBL" id="EQD62641.1"/>
    </source>
</evidence>
<keyword evidence="1" id="KW-0540">Nuclease</keyword>
<feature type="non-terminal residue" evidence="1">
    <location>
        <position position="89"/>
    </location>
</feature>
<sequence>ASTLHRLLGARLHRHGAALPADIVAVDEASMVDLGLMHALLQALRPDSLLILLGDPDQLASVEAGSVLADIVAAATPGSALAGCSGRLT</sequence>
<accession>T1APY1</accession>
<gene>
    <name evidence="1" type="ORF">B1B_07159</name>
</gene>
<dbReference type="Gene3D" id="3.40.50.300">
    <property type="entry name" value="P-loop containing nucleotide triphosphate hydrolases"/>
    <property type="match status" value="1"/>
</dbReference>
<organism evidence="1">
    <name type="scientific">mine drainage metagenome</name>
    <dbReference type="NCBI Taxonomy" id="410659"/>
    <lineage>
        <taxon>unclassified sequences</taxon>
        <taxon>metagenomes</taxon>
        <taxon>ecological metagenomes</taxon>
    </lineage>
</organism>
<protein>
    <submittedName>
        <fullName evidence="1">Exonuclease V alpha subunit recD</fullName>
    </submittedName>
</protein>
<reference evidence="1" key="2">
    <citation type="journal article" date="2014" name="ISME J.">
        <title>Microbial stratification in low pH oxic and suboxic macroscopic growths along an acid mine drainage.</title>
        <authorList>
            <person name="Mendez-Garcia C."/>
            <person name="Mesa V."/>
            <person name="Sprenger R.R."/>
            <person name="Richter M."/>
            <person name="Diez M.S."/>
            <person name="Solano J."/>
            <person name="Bargiela R."/>
            <person name="Golyshina O.V."/>
            <person name="Manteca A."/>
            <person name="Ramos J.L."/>
            <person name="Gallego J.R."/>
            <person name="Llorente I."/>
            <person name="Martins Dos Santos V.A."/>
            <person name="Jensen O.N."/>
            <person name="Pelaez A.I."/>
            <person name="Sanchez J."/>
            <person name="Ferrer M."/>
        </authorList>
    </citation>
    <scope>NUCLEOTIDE SEQUENCE</scope>
</reference>
<dbReference type="Pfam" id="PF13604">
    <property type="entry name" value="AAA_30"/>
    <property type="match status" value="1"/>
</dbReference>
<proteinExistence type="predicted"/>